<dbReference type="SUPFAM" id="SSF49777">
    <property type="entry name" value="PEBP-like"/>
    <property type="match status" value="1"/>
</dbReference>
<keyword evidence="2" id="KW-1185">Reference proteome</keyword>
<dbReference type="InterPro" id="IPR036610">
    <property type="entry name" value="PEBP-like_sf"/>
</dbReference>
<evidence type="ECO:0000313" key="2">
    <source>
        <dbReference type="Proteomes" id="UP000238563"/>
    </source>
</evidence>
<comment type="caution">
    <text evidence="1">The sequence shown here is derived from an EMBL/GenBank/DDBJ whole genome shotgun (WGS) entry which is preliminary data.</text>
</comment>
<dbReference type="EMBL" id="PVBT01000002">
    <property type="protein sequence ID" value="PRD55019.1"/>
    <property type="molecule type" value="Genomic_DNA"/>
</dbReference>
<proteinExistence type="predicted"/>
<dbReference type="Proteomes" id="UP000238563">
    <property type="component" value="Unassembled WGS sequence"/>
</dbReference>
<sequence>MPIGAFQTLNDASARGYAGIWPPAGETYDYVITVKAIGVEQLPVAANATGAMVGFVSNMNGLAVATMTAKGSN</sequence>
<reference evidence="1 2" key="1">
    <citation type="submission" date="2018-02" db="EMBL/GenBank/DDBJ databases">
        <title>The draft genome of Phyllobacterium myrsinacearum DSM5892.</title>
        <authorList>
            <person name="Li L."/>
            <person name="Liu L."/>
            <person name="Zhang X."/>
            <person name="Wang T."/>
        </authorList>
    </citation>
    <scope>NUCLEOTIDE SEQUENCE [LARGE SCALE GENOMIC DNA]</scope>
    <source>
        <strain evidence="1 2">DSM 5892</strain>
    </source>
</reference>
<protein>
    <recommendedName>
        <fullName evidence="3">YbhB/YbcL family Raf kinase inhibitor-like protein</fullName>
    </recommendedName>
</protein>
<dbReference type="Gene3D" id="3.90.280.10">
    <property type="entry name" value="PEBP-like"/>
    <property type="match status" value="1"/>
</dbReference>
<gene>
    <name evidence="1" type="ORF">C5750_07440</name>
</gene>
<evidence type="ECO:0008006" key="3">
    <source>
        <dbReference type="Google" id="ProtNLM"/>
    </source>
</evidence>
<dbReference type="AlphaFoldDB" id="A0A2S9JPD3"/>
<accession>A0A2S9JPD3</accession>
<name>A0A2S9JPD3_9HYPH</name>
<dbReference type="RefSeq" id="WP_105733249.1">
    <property type="nucleotide sequence ID" value="NZ_PVBT01000002.1"/>
</dbReference>
<evidence type="ECO:0000313" key="1">
    <source>
        <dbReference type="EMBL" id="PRD55019.1"/>
    </source>
</evidence>
<organism evidence="1 2">
    <name type="scientific">Phyllobacterium myrsinacearum</name>
    <dbReference type="NCBI Taxonomy" id="28101"/>
    <lineage>
        <taxon>Bacteria</taxon>
        <taxon>Pseudomonadati</taxon>
        <taxon>Pseudomonadota</taxon>
        <taxon>Alphaproteobacteria</taxon>
        <taxon>Hyphomicrobiales</taxon>
        <taxon>Phyllobacteriaceae</taxon>
        <taxon>Phyllobacterium</taxon>
    </lineage>
</organism>